<feature type="compositionally biased region" description="Basic residues" evidence="1">
    <location>
        <begin position="41"/>
        <end position="50"/>
    </location>
</feature>
<reference evidence="3" key="1">
    <citation type="journal article" date="2023" name="Plant J.">
        <title>The genome of the king protea, Protea cynaroides.</title>
        <authorList>
            <person name="Chang J."/>
            <person name="Duong T.A."/>
            <person name="Schoeman C."/>
            <person name="Ma X."/>
            <person name="Roodt D."/>
            <person name="Barker N."/>
            <person name="Li Z."/>
            <person name="Van de Peer Y."/>
            <person name="Mizrachi E."/>
        </authorList>
    </citation>
    <scope>NUCLEOTIDE SEQUENCE</scope>
    <source>
        <tissue evidence="3">Young leaves</tissue>
    </source>
</reference>
<dbReference type="InterPro" id="IPR027417">
    <property type="entry name" value="P-loop_NTPase"/>
</dbReference>
<sequence>MLAVGVRSGTPIAVRAIVSGNDDEAVTASYFCRSGNPQNKKQSKTCRRGAKGNNTPTRYDEINAAPEEHARDITITTTHVKNETDKLGLANYVKNSITDAAQVINDAAQVDGATLVVSGVDGRMPQTKKHILLA</sequence>
<evidence type="ECO:0000256" key="1">
    <source>
        <dbReference type="SAM" id="MobiDB-lite"/>
    </source>
</evidence>
<dbReference type="InterPro" id="IPR000795">
    <property type="entry name" value="T_Tr_GTP-bd_dom"/>
</dbReference>
<keyword evidence="4" id="KW-1185">Reference proteome</keyword>
<feature type="domain" description="Tr-type G" evidence="2">
    <location>
        <begin position="52"/>
        <end position="134"/>
    </location>
</feature>
<organism evidence="3 4">
    <name type="scientific">Protea cynaroides</name>
    <dbReference type="NCBI Taxonomy" id="273540"/>
    <lineage>
        <taxon>Eukaryota</taxon>
        <taxon>Viridiplantae</taxon>
        <taxon>Streptophyta</taxon>
        <taxon>Embryophyta</taxon>
        <taxon>Tracheophyta</taxon>
        <taxon>Spermatophyta</taxon>
        <taxon>Magnoliopsida</taxon>
        <taxon>Proteales</taxon>
        <taxon>Proteaceae</taxon>
        <taxon>Protea</taxon>
    </lineage>
</organism>
<gene>
    <name evidence="3" type="ORF">NE237_019117</name>
</gene>
<accession>A0A9Q0KB45</accession>
<comment type="caution">
    <text evidence="3">The sequence shown here is derived from an EMBL/GenBank/DDBJ whole genome shotgun (WGS) entry which is preliminary data.</text>
</comment>
<dbReference type="GO" id="GO:0003924">
    <property type="term" value="F:GTPase activity"/>
    <property type="evidence" value="ECO:0007669"/>
    <property type="project" value="InterPro"/>
</dbReference>
<protein>
    <recommendedName>
        <fullName evidence="2">Tr-type G domain-containing protein</fullName>
    </recommendedName>
</protein>
<proteinExistence type="predicted"/>
<dbReference type="OrthoDB" id="8832788at2759"/>
<dbReference type="Gene3D" id="3.40.50.300">
    <property type="entry name" value="P-loop containing nucleotide triphosphate hydrolases"/>
    <property type="match status" value="1"/>
</dbReference>
<dbReference type="Proteomes" id="UP001141806">
    <property type="component" value="Unassembled WGS sequence"/>
</dbReference>
<evidence type="ECO:0000313" key="4">
    <source>
        <dbReference type="Proteomes" id="UP001141806"/>
    </source>
</evidence>
<dbReference type="EMBL" id="JAMYWD010000007">
    <property type="protein sequence ID" value="KAJ4967268.1"/>
    <property type="molecule type" value="Genomic_DNA"/>
</dbReference>
<dbReference type="SUPFAM" id="SSF52540">
    <property type="entry name" value="P-loop containing nucleoside triphosphate hydrolases"/>
    <property type="match status" value="1"/>
</dbReference>
<feature type="region of interest" description="Disordered" evidence="1">
    <location>
        <begin position="34"/>
        <end position="59"/>
    </location>
</feature>
<dbReference type="AlphaFoldDB" id="A0A9Q0KB45"/>
<evidence type="ECO:0000313" key="3">
    <source>
        <dbReference type="EMBL" id="KAJ4967268.1"/>
    </source>
</evidence>
<name>A0A9Q0KB45_9MAGN</name>
<dbReference type="GO" id="GO:0005525">
    <property type="term" value="F:GTP binding"/>
    <property type="evidence" value="ECO:0007669"/>
    <property type="project" value="InterPro"/>
</dbReference>
<dbReference type="Pfam" id="PF00009">
    <property type="entry name" value="GTP_EFTU"/>
    <property type="match status" value="1"/>
</dbReference>
<evidence type="ECO:0000259" key="2">
    <source>
        <dbReference type="Pfam" id="PF00009"/>
    </source>
</evidence>